<sequence length="261" mass="30909">MKSTNNLKLSKEDVKLLNSKLGLRSLFSNKKIDVAKTLREVRYEKQLLERQIELVKLQTWAIENDKKIVIVFEGRDAAGKGGAIRRLAAHINPRYYRVIALNKPTEEEQGQWYFQRYVNELPAPGKIVFFDRSWYNRAVVEPVNGFCTPNQYDIFMDQVNEFEKMIVQSNTYLIKFYFSISKEEQQKRFDDIKKSNLKRWKMSAVDERAQELWDDYTKYKQLMFEKTDTPHAPWVIIEANKKPEARLAAMDHVLKTIPYKI</sequence>
<keyword evidence="1" id="KW-0808">Transferase</keyword>
<evidence type="ECO:0000313" key="2">
    <source>
        <dbReference type="Proteomes" id="UP001595191"/>
    </source>
</evidence>
<reference evidence="1" key="1">
    <citation type="submission" date="2024-09" db="EMBL/GenBank/DDBJ databases">
        <authorList>
            <person name="Liu J."/>
        </authorList>
    </citation>
    <scope>NUCLEOTIDE SEQUENCE</scope>
    <source>
        <strain evidence="1">NBU2967</strain>
    </source>
</reference>
<keyword evidence="1" id="KW-0418">Kinase</keyword>
<organism evidence="1 2">
    <name type="scientific">Meishania litoralis</name>
    <dbReference type="NCBI Taxonomy" id="3434685"/>
    <lineage>
        <taxon>Bacteria</taxon>
        <taxon>Pseudomonadati</taxon>
        <taxon>Bacteroidota</taxon>
        <taxon>Flavobacteriia</taxon>
        <taxon>Flavobacteriales</taxon>
        <taxon>Flavobacteriaceae</taxon>
        <taxon>Meishania</taxon>
    </lineage>
</organism>
<dbReference type="EMBL" id="JBHFPV010000004">
    <property type="protein sequence ID" value="MFH6604748.1"/>
    <property type="molecule type" value="Genomic_DNA"/>
</dbReference>
<name>A0ACC7LMJ7_9FLAO</name>
<comment type="caution">
    <text evidence="1">The sequence shown here is derived from an EMBL/GenBank/DDBJ whole genome shotgun (WGS) entry which is preliminary data.</text>
</comment>
<keyword evidence="2" id="KW-1185">Reference proteome</keyword>
<accession>A0ACC7LMJ7</accession>
<dbReference type="Proteomes" id="UP001595191">
    <property type="component" value="Unassembled WGS sequence"/>
</dbReference>
<proteinExistence type="predicted"/>
<gene>
    <name evidence="1" type="primary">ppk2</name>
    <name evidence="1" type="ORF">ACEZ3G_14760</name>
</gene>
<protein>
    <submittedName>
        <fullName evidence="1">Polyphosphate kinase 2</fullName>
        <ecNumber evidence="1">2.7.4.1</ecNumber>
    </submittedName>
</protein>
<evidence type="ECO:0000313" key="1">
    <source>
        <dbReference type="EMBL" id="MFH6604748.1"/>
    </source>
</evidence>
<dbReference type="EC" id="2.7.4.1" evidence="1"/>